<dbReference type="PROSITE" id="PS51787">
    <property type="entry name" value="LON_N"/>
    <property type="match status" value="1"/>
</dbReference>
<dbReference type="PANTHER" id="PTHR46732">
    <property type="entry name" value="ATP-DEPENDENT PROTEASE LA (LON) DOMAIN PROTEIN"/>
    <property type="match status" value="1"/>
</dbReference>
<dbReference type="SMART" id="SM00464">
    <property type="entry name" value="LON"/>
    <property type="match status" value="1"/>
</dbReference>
<dbReference type="InterPro" id="IPR003111">
    <property type="entry name" value="Lon_prtase_N"/>
</dbReference>
<dbReference type="SUPFAM" id="SSF88697">
    <property type="entry name" value="PUA domain-like"/>
    <property type="match status" value="1"/>
</dbReference>
<feature type="non-terminal residue" evidence="2">
    <location>
        <position position="137"/>
    </location>
</feature>
<dbReference type="PANTHER" id="PTHR46732:SF8">
    <property type="entry name" value="ATP-DEPENDENT PROTEASE LA (LON) DOMAIN PROTEIN"/>
    <property type="match status" value="1"/>
</dbReference>
<name>A0A383CX84_9ZZZZ</name>
<dbReference type="InterPro" id="IPR015947">
    <property type="entry name" value="PUA-like_sf"/>
</dbReference>
<dbReference type="Pfam" id="PF02190">
    <property type="entry name" value="LON_substr_bdg"/>
    <property type="match status" value="1"/>
</dbReference>
<protein>
    <recommendedName>
        <fullName evidence="1">Lon N-terminal domain-containing protein</fullName>
    </recommendedName>
</protein>
<dbReference type="InterPro" id="IPR046336">
    <property type="entry name" value="Lon_prtase_N_sf"/>
</dbReference>
<reference evidence="2" key="1">
    <citation type="submission" date="2018-05" db="EMBL/GenBank/DDBJ databases">
        <authorList>
            <person name="Lanie J.A."/>
            <person name="Ng W.-L."/>
            <person name="Kazmierczak K.M."/>
            <person name="Andrzejewski T.M."/>
            <person name="Davidsen T.M."/>
            <person name="Wayne K.J."/>
            <person name="Tettelin H."/>
            <person name="Glass J.I."/>
            <person name="Rusch D."/>
            <person name="Podicherti R."/>
            <person name="Tsui H.-C.T."/>
            <person name="Winkler M.E."/>
        </authorList>
    </citation>
    <scope>NUCLEOTIDE SEQUENCE</scope>
</reference>
<dbReference type="AlphaFoldDB" id="A0A383CX84"/>
<evidence type="ECO:0000313" key="2">
    <source>
        <dbReference type="EMBL" id="SVE36515.1"/>
    </source>
</evidence>
<dbReference type="EMBL" id="UINC01212267">
    <property type="protein sequence ID" value="SVE36515.1"/>
    <property type="molecule type" value="Genomic_DNA"/>
</dbReference>
<gene>
    <name evidence="2" type="ORF">METZ01_LOCUS489369</name>
</gene>
<accession>A0A383CX84</accession>
<feature type="domain" description="Lon N-terminal" evidence="1">
    <location>
        <begin position="6"/>
        <end position="137"/>
    </location>
</feature>
<organism evidence="2">
    <name type="scientific">marine metagenome</name>
    <dbReference type="NCBI Taxonomy" id="408172"/>
    <lineage>
        <taxon>unclassified sequences</taxon>
        <taxon>metagenomes</taxon>
        <taxon>ecological metagenomes</taxon>
    </lineage>
</organism>
<proteinExistence type="predicted"/>
<sequence length="137" mass="15855">MLPSSIPLFPLPNVVLFPNVFLPLHIFELRFCEMVTDALQSDRIIGMALLRPGWEQDYEGRPPVYSVGCAGLITNFEHLENGRYNIVLRGLHKFRILNEDNRRSYRLAHVDGIIEPFDDSIRQAIRRDRAHLETLVT</sequence>
<evidence type="ECO:0000259" key="1">
    <source>
        <dbReference type="PROSITE" id="PS51787"/>
    </source>
</evidence>
<dbReference type="Gene3D" id="2.30.130.40">
    <property type="entry name" value="LON domain-like"/>
    <property type="match status" value="1"/>
</dbReference>